<keyword evidence="1" id="KW-0472">Membrane</keyword>
<dbReference type="Pfam" id="PF07331">
    <property type="entry name" value="TctB"/>
    <property type="match status" value="1"/>
</dbReference>
<feature type="domain" description="DUF1468" evidence="2">
    <location>
        <begin position="12"/>
        <end position="144"/>
    </location>
</feature>
<dbReference type="RefSeq" id="WP_081919249.1">
    <property type="nucleotide sequence ID" value="NZ_CP151919.1"/>
</dbReference>
<name>A0ABZ3CUQ9_9GAMM</name>
<keyword evidence="1" id="KW-0812">Transmembrane</keyword>
<protein>
    <submittedName>
        <fullName evidence="3">Tripartite tricarboxylate transporter TctB family protein</fullName>
    </submittedName>
</protein>
<proteinExistence type="predicted"/>
<feature type="transmembrane region" description="Helical" evidence="1">
    <location>
        <begin position="12"/>
        <end position="35"/>
    </location>
</feature>
<keyword evidence="4" id="KW-1185">Reference proteome</keyword>
<reference evidence="3 4" key="1">
    <citation type="submission" date="2024-04" db="EMBL/GenBank/DDBJ databases">
        <title>Salinicola lusitanus LLJ914,a marine bacterium isolated from the Okinawa Trough.</title>
        <authorList>
            <person name="Li J."/>
        </authorList>
    </citation>
    <scope>NUCLEOTIDE SEQUENCE [LARGE SCALE GENOMIC DNA]</scope>
    <source>
        <strain evidence="3 4">LLJ914</strain>
    </source>
</reference>
<evidence type="ECO:0000256" key="1">
    <source>
        <dbReference type="SAM" id="Phobius"/>
    </source>
</evidence>
<feature type="transmembrane region" description="Helical" evidence="1">
    <location>
        <begin position="120"/>
        <end position="139"/>
    </location>
</feature>
<organism evidence="3 4">
    <name type="scientific">Salinicola lusitanus</name>
    <dbReference type="NCBI Taxonomy" id="1949085"/>
    <lineage>
        <taxon>Bacteria</taxon>
        <taxon>Pseudomonadati</taxon>
        <taxon>Pseudomonadota</taxon>
        <taxon>Gammaproteobacteria</taxon>
        <taxon>Oceanospirillales</taxon>
        <taxon>Halomonadaceae</taxon>
        <taxon>Salinicola</taxon>
    </lineage>
</organism>
<accession>A0ABZ3CUQ9</accession>
<keyword evidence="1" id="KW-1133">Transmembrane helix</keyword>
<gene>
    <name evidence="3" type="ORF">AAGT95_02855</name>
</gene>
<dbReference type="Proteomes" id="UP001453229">
    <property type="component" value="Chromosome"/>
</dbReference>
<feature type="transmembrane region" description="Helical" evidence="1">
    <location>
        <begin position="47"/>
        <end position="64"/>
    </location>
</feature>
<dbReference type="EMBL" id="CP151919">
    <property type="protein sequence ID" value="XAD54933.1"/>
    <property type="molecule type" value="Genomic_DNA"/>
</dbReference>
<evidence type="ECO:0000313" key="4">
    <source>
        <dbReference type="Proteomes" id="UP001453229"/>
    </source>
</evidence>
<dbReference type="InterPro" id="IPR009936">
    <property type="entry name" value="DUF1468"/>
</dbReference>
<sequence length="153" mass="17228">MLSRWRDLLPGVVLLVMVVALYWITTTFSTVPALFAQGMQATAMPRLILGVMAVLTLVMLYQGYGHVEEDKPVISWRMWVTAGLLLAAFLLFEILGLTLTMALTCLLIPLLWGERRLGRIVIYAVCTPVMIYLLFTYALQLRLPQGILSPWLS</sequence>
<feature type="transmembrane region" description="Helical" evidence="1">
    <location>
        <begin position="84"/>
        <end position="108"/>
    </location>
</feature>
<evidence type="ECO:0000259" key="2">
    <source>
        <dbReference type="Pfam" id="PF07331"/>
    </source>
</evidence>
<evidence type="ECO:0000313" key="3">
    <source>
        <dbReference type="EMBL" id="XAD54933.1"/>
    </source>
</evidence>